<dbReference type="AlphaFoldDB" id="A0A1U8P0F9"/>
<evidence type="ECO:0000313" key="1">
    <source>
        <dbReference type="Proteomes" id="UP000818029"/>
    </source>
</evidence>
<organism evidence="1 2">
    <name type="scientific">Gossypium hirsutum</name>
    <name type="common">Upland cotton</name>
    <name type="synonym">Gossypium mexicanum</name>
    <dbReference type="NCBI Taxonomy" id="3635"/>
    <lineage>
        <taxon>Eukaryota</taxon>
        <taxon>Viridiplantae</taxon>
        <taxon>Streptophyta</taxon>
        <taxon>Embryophyta</taxon>
        <taxon>Tracheophyta</taxon>
        <taxon>Spermatophyta</taxon>
        <taxon>Magnoliopsida</taxon>
        <taxon>eudicotyledons</taxon>
        <taxon>Gunneridae</taxon>
        <taxon>Pentapetalae</taxon>
        <taxon>rosids</taxon>
        <taxon>malvids</taxon>
        <taxon>Malvales</taxon>
        <taxon>Malvaceae</taxon>
        <taxon>Malvoideae</taxon>
        <taxon>Gossypium</taxon>
    </lineage>
</organism>
<dbReference type="Proteomes" id="UP000818029">
    <property type="component" value="Chromosome D07"/>
</dbReference>
<evidence type="ECO:0000313" key="2">
    <source>
        <dbReference type="RefSeq" id="XP_016744701.1"/>
    </source>
</evidence>
<keyword evidence="1" id="KW-1185">Reference proteome</keyword>
<gene>
    <name evidence="2" type="primary">LOC107953801</name>
</gene>
<sequence length="120" mass="13528">MVIEMFHNGQPKDEALFPLEIFGIKFSTATIQCCQGAIVRFDSTTLPFAGQKLYQDCRMQTEVYHLNSPQQNGNDSSKRWTLPPPGWVKLNTDGTVALYHSWAAAGGVAKRRPWKLATWI</sequence>
<dbReference type="OrthoDB" id="10365318at2759"/>
<dbReference type="PaxDb" id="3635-A0A1U8P0F9"/>
<dbReference type="GeneID" id="107953801"/>
<protein>
    <submittedName>
        <fullName evidence="2">Uncharacterized protein</fullName>
    </submittedName>
</protein>
<name>A0A1U8P0F9_GOSHI</name>
<dbReference type="KEGG" id="ghi:107953801"/>
<reference evidence="2" key="2">
    <citation type="submission" date="2025-08" db="UniProtKB">
        <authorList>
            <consortium name="RefSeq"/>
        </authorList>
    </citation>
    <scope>IDENTIFICATION</scope>
</reference>
<accession>A0A1U8P0F9</accession>
<dbReference type="RefSeq" id="XP_016744701.1">
    <property type="nucleotide sequence ID" value="XM_016889212.2"/>
</dbReference>
<proteinExistence type="predicted"/>
<reference evidence="1" key="1">
    <citation type="journal article" date="2020" name="Nat. Genet.">
        <title>Genomic diversifications of five Gossypium allopolyploid species and their impact on cotton improvement.</title>
        <authorList>
            <person name="Chen Z.J."/>
            <person name="Sreedasyam A."/>
            <person name="Ando A."/>
            <person name="Song Q."/>
            <person name="De Santiago L.M."/>
            <person name="Hulse-Kemp A.M."/>
            <person name="Ding M."/>
            <person name="Ye W."/>
            <person name="Kirkbride R.C."/>
            <person name="Jenkins J."/>
            <person name="Plott C."/>
            <person name="Lovell J."/>
            <person name="Lin Y.M."/>
            <person name="Vaughn R."/>
            <person name="Liu B."/>
            <person name="Simpson S."/>
            <person name="Scheffler B.E."/>
            <person name="Wen L."/>
            <person name="Saski C.A."/>
            <person name="Grover C.E."/>
            <person name="Hu G."/>
            <person name="Conover J.L."/>
            <person name="Carlson J.W."/>
            <person name="Shu S."/>
            <person name="Boston L.B."/>
            <person name="Williams M."/>
            <person name="Peterson D.G."/>
            <person name="McGee K."/>
            <person name="Jones D.C."/>
            <person name="Wendel J.F."/>
            <person name="Stelly D.M."/>
            <person name="Grimwood J."/>
            <person name="Schmutz J."/>
        </authorList>
    </citation>
    <scope>NUCLEOTIDE SEQUENCE [LARGE SCALE GENOMIC DNA]</scope>
    <source>
        <strain evidence="1">cv. TM-1</strain>
    </source>
</reference>